<dbReference type="PANTHER" id="PTHR35037">
    <property type="entry name" value="C-TERMINAL REGION OF AIDA-LIKE PROTEIN"/>
    <property type="match status" value="1"/>
</dbReference>
<dbReference type="PRINTS" id="PR01484">
    <property type="entry name" value="PRTACTNFAMLY"/>
</dbReference>
<feature type="region of interest" description="Disordered" evidence="2">
    <location>
        <begin position="322"/>
        <end position="350"/>
    </location>
</feature>
<dbReference type="Pfam" id="PF03797">
    <property type="entry name" value="Autotransporter"/>
    <property type="match status" value="1"/>
</dbReference>
<dbReference type="InterPro" id="IPR011050">
    <property type="entry name" value="Pectin_lyase_fold/virulence"/>
</dbReference>
<dbReference type="PROSITE" id="PS51208">
    <property type="entry name" value="AUTOTRANSPORTER"/>
    <property type="match status" value="1"/>
</dbReference>
<accession>A0ABY8YD33</accession>
<proteinExistence type="predicted"/>
<dbReference type="InterPro" id="IPR036709">
    <property type="entry name" value="Autotransporte_beta_dom_sf"/>
</dbReference>
<dbReference type="PANTHER" id="PTHR35037:SF7">
    <property type="entry name" value="AUTOTRANSPORTER"/>
    <property type="match status" value="1"/>
</dbReference>
<dbReference type="Pfam" id="PF03212">
    <property type="entry name" value="Pertactin"/>
    <property type="match status" value="1"/>
</dbReference>
<dbReference type="SUPFAM" id="SSF103515">
    <property type="entry name" value="Autotransporter"/>
    <property type="match status" value="1"/>
</dbReference>
<dbReference type="SUPFAM" id="SSF51126">
    <property type="entry name" value="Pectin lyase-like"/>
    <property type="match status" value="1"/>
</dbReference>
<feature type="domain" description="Autotransporter" evidence="3">
    <location>
        <begin position="388"/>
        <end position="655"/>
    </location>
</feature>
<evidence type="ECO:0000313" key="5">
    <source>
        <dbReference type="Proteomes" id="UP001226651"/>
    </source>
</evidence>
<dbReference type="RefSeq" id="WP_285805659.1">
    <property type="nucleotide sequence ID" value="NZ_CP127389.1"/>
</dbReference>
<dbReference type="Proteomes" id="UP001226651">
    <property type="component" value="Chromosome"/>
</dbReference>
<dbReference type="SMART" id="SM00869">
    <property type="entry name" value="Autotransporter"/>
    <property type="match status" value="1"/>
</dbReference>
<dbReference type="InterPro" id="IPR051551">
    <property type="entry name" value="Autotransporter_adhesion"/>
</dbReference>
<dbReference type="InterPro" id="IPR003991">
    <property type="entry name" value="Pertactin_virulence_factor"/>
</dbReference>
<dbReference type="InterPro" id="IPR005546">
    <property type="entry name" value="Autotransporte_beta"/>
</dbReference>
<evidence type="ECO:0000256" key="1">
    <source>
        <dbReference type="ARBA" id="ARBA00022729"/>
    </source>
</evidence>
<evidence type="ECO:0000256" key="2">
    <source>
        <dbReference type="SAM" id="MobiDB-lite"/>
    </source>
</evidence>
<evidence type="ECO:0000313" key="4">
    <source>
        <dbReference type="EMBL" id="WIV89827.1"/>
    </source>
</evidence>
<dbReference type="Gene3D" id="2.40.128.130">
    <property type="entry name" value="Autotransporter beta-domain"/>
    <property type="match status" value="1"/>
</dbReference>
<name>A0ABY8YD33_9GAMM</name>
<organism evidence="4 5">
    <name type="scientific">Proteus appendicitidis</name>
    <dbReference type="NCBI Taxonomy" id="3034648"/>
    <lineage>
        <taxon>Bacteria</taxon>
        <taxon>Pseudomonadati</taxon>
        <taxon>Pseudomonadota</taxon>
        <taxon>Gammaproteobacteria</taxon>
        <taxon>Enterobacterales</taxon>
        <taxon>Morganellaceae</taxon>
        <taxon>Proteus</taxon>
    </lineage>
</organism>
<dbReference type="InterPro" id="IPR004899">
    <property type="entry name" value="Pertactin_central"/>
</dbReference>
<dbReference type="InterPro" id="IPR006315">
    <property type="entry name" value="OM_autotransptr_brl_dom"/>
</dbReference>
<keyword evidence="5" id="KW-1185">Reference proteome</keyword>
<evidence type="ECO:0000259" key="3">
    <source>
        <dbReference type="PROSITE" id="PS51208"/>
    </source>
</evidence>
<dbReference type="Gene3D" id="2.160.20.20">
    <property type="match status" value="1"/>
</dbReference>
<sequence>MLLNKHFSKNIITISILSFLASSVYAKESSIRGVLLSNKEIISNSTYSDTTNLYIDKSHEIQNITLENEAILRMYGDSLAIGTIVKDDANISMYASGTKETATPTIKDTIVTGTSNIDMSAGSSSIGKLFIDKNAELYIDNINDKSTDVSKNDPAPSAKIFIENLTLAGKTYILPSWNEDYGDDGDAPKPEKPGPELITHINNLEMQSGSQLEMDHYISGMQFNRLELKTLTGEGTFILSSSLANGLSDNIYISDHATGHFGLKINDSGEEISDPKNTQLVYVNSGDADFNLLNKDGNVEVGVWKYKLNSKTNDGHTEWYLVGGKAGEPDTSKQPDISKQPDTSKQPDVSQPILSNSAQAVINMASAPQNILSIETSTLRQRIGFLRENNNDLGVWIRYLNDNSHLNDKGYSQFHSNLNGMQIGIDKKIAINNDQLLFGLITSYTKSKIKSDNINNGDINSYSGGVYLTWLNHSGFYVDSLFKMNHLHNEINTNMNEGRRVKGNYNQSAITTSTEIGYPIAFSNALTLTPYNQILYSNISKSHYMLDNGMKANIHNADSLKGELGTILESNLLISNHSVKPYIKAAISREFIKSNEIEINNVSFDSHYSGNTGKYGVGLTTNIGNDALFYTEINYQNGNKVETPIYATAGFRMSF</sequence>
<dbReference type="EMBL" id="CP127389">
    <property type="protein sequence ID" value="WIV89827.1"/>
    <property type="molecule type" value="Genomic_DNA"/>
</dbReference>
<protein>
    <submittedName>
        <fullName evidence="4">Autotransporter outer membrane beta-barrel domain-containing protein</fullName>
    </submittedName>
</protein>
<dbReference type="InterPro" id="IPR012332">
    <property type="entry name" value="Autotransporter_pectin_lyase_C"/>
</dbReference>
<dbReference type="NCBIfam" id="TIGR01414">
    <property type="entry name" value="autotrans_barl"/>
    <property type="match status" value="1"/>
</dbReference>
<keyword evidence="1" id="KW-0732">Signal</keyword>
<reference evidence="4 5" key="1">
    <citation type="submission" date="2023-06" db="EMBL/GenBank/DDBJ databases">
        <title>Proteus appendicitidis sp. nov., isolated from the appendiceal pus of an appendicitis patient in Yongzhou, China.</title>
        <authorList>
            <person name="Cai X."/>
        </authorList>
    </citation>
    <scope>NUCLEOTIDE SEQUENCE [LARGE SCALE GENOMIC DNA]</scope>
    <source>
        <strain evidence="4 5">HZ0627</strain>
    </source>
</reference>
<gene>
    <name evidence="4" type="ORF">QQS39_07445</name>
</gene>
<feature type="compositionally biased region" description="Polar residues" evidence="2">
    <location>
        <begin position="334"/>
        <end position="350"/>
    </location>
</feature>